<dbReference type="Proteomes" id="UP001168972">
    <property type="component" value="Unassembled WGS sequence"/>
</dbReference>
<evidence type="ECO:0000256" key="4">
    <source>
        <dbReference type="ARBA" id="ARBA00046271"/>
    </source>
</evidence>
<sequence>MVTIVDLKNLNKIPYIMDILVRLNNQTAGRDKIIRLFQYSSRAGWYYTPNTSGTSHASDVLKSLEYTFSSFRKLLRLGRCIDSLYGALSTMNYPELVVRITLTLSRITNALYLLADHMIWISRVGLFRVNLDKWNSIGNKYWLLTIIMNLVRDVYEISQIMKQNNSLRLSQFNILSKNFRFDKYRTMYQISEHKDVWLDTIKNGCDLFIPLTALGHTKLSPGMIGILGLISSTIGIYCLVDPRAKLSPA</sequence>
<keyword evidence="6" id="KW-1185">Reference proteome</keyword>
<reference evidence="5" key="2">
    <citation type="submission" date="2023-03" db="EMBL/GenBank/DDBJ databases">
        <authorList>
            <person name="Inwood S.N."/>
            <person name="Skelly J.G."/>
            <person name="Guhlin J."/>
            <person name="Harrop T.W.R."/>
            <person name="Goldson S.G."/>
            <person name="Dearden P.K."/>
        </authorList>
    </citation>
    <scope>NUCLEOTIDE SEQUENCE</scope>
    <source>
        <strain evidence="5">Lincoln</strain>
        <tissue evidence="5">Whole body</tissue>
    </source>
</reference>
<evidence type="ECO:0000256" key="2">
    <source>
        <dbReference type="ARBA" id="ARBA00023136"/>
    </source>
</evidence>
<gene>
    <name evidence="5" type="ORF">PV327_008300</name>
</gene>
<accession>A0AA39F2U6</accession>
<dbReference type="EMBL" id="JAQQBR010001834">
    <property type="protein sequence ID" value="KAK0161899.1"/>
    <property type="molecule type" value="Genomic_DNA"/>
</dbReference>
<reference evidence="5" key="1">
    <citation type="journal article" date="2023" name="bioRxiv">
        <title>Scaffold-level genome assemblies of two parasitoid biocontrol wasps reveal the parthenogenesis mechanism and an associated novel virus.</title>
        <authorList>
            <person name="Inwood S."/>
            <person name="Skelly J."/>
            <person name="Guhlin J."/>
            <person name="Harrop T."/>
            <person name="Goldson S."/>
            <person name="Dearden P."/>
        </authorList>
    </citation>
    <scope>NUCLEOTIDE SEQUENCE</scope>
    <source>
        <strain evidence="5">Lincoln</strain>
        <tissue evidence="5">Whole body</tissue>
    </source>
</reference>
<evidence type="ECO:0000256" key="1">
    <source>
        <dbReference type="ARBA" id="ARBA00022593"/>
    </source>
</evidence>
<keyword evidence="3" id="KW-0576">Peroxisome</keyword>
<dbReference type="PANTHER" id="PTHR12652:SF50">
    <property type="entry name" value="PEROXIN 11"/>
    <property type="match status" value="1"/>
</dbReference>
<evidence type="ECO:0008006" key="7">
    <source>
        <dbReference type="Google" id="ProtNLM"/>
    </source>
</evidence>
<protein>
    <recommendedName>
        <fullName evidence="7">Peroxisomal membrane protein 11B</fullName>
    </recommendedName>
</protein>
<evidence type="ECO:0000313" key="5">
    <source>
        <dbReference type="EMBL" id="KAK0161899.1"/>
    </source>
</evidence>
<comment type="subcellular location">
    <subcellularLocation>
        <location evidence="4">Peroxisome membrane</location>
    </subcellularLocation>
</comment>
<dbReference type="GO" id="GO:0016559">
    <property type="term" value="P:peroxisome fission"/>
    <property type="evidence" value="ECO:0007669"/>
    <property type="project" value="InterPro"/>
</dbReference>
<dbReference type="AlphaFoldDB" id="A0AA39F2U6"/>
<proteinExistence type="predicted"/>
<name>A0AA39F2U6_MICHY</name>
<dbReference type="PANTHER" id="PTHR12652">
    <property type="entry name" value="PEROXISOMAL BIOGENESIS FACTOR 11"/>
    <property type="match status" value="1"/>
</dbReference>
<comment type="caution">
    <text evidence="5">The sequence shown here is derived from an EMBL/GenBank/DDBJ whole genome shotgun (WGS) entry which is preliminary data.</text>
</comment>
<dbReference type="GO" id="GO:0005778">
    <property type="term" value="C:peroxisomal membrane"/>
    <property type="evidence" value="ECO:0007669"/>
    <property type="project" value="UniProtKB-SubCell"/>
</dbReference>
<dbReference type="InterPro" id="IPR008733">
    <property type="entry name" value="PEX11"/>
</dbReference>
<evidence type="ECO:0000313" key="6">
    <source>
        <dbReference type="Proteomes" id="UP001168972"/>
    </source>
</evidence>
<dbReference type="Pfam" id="PF05648">
    <property type="entry name" value="PEX11"/>
    <property type="match status" value="1"/>
</dbReference>
<keyword evidence="1" id="KW-0962">Peroxisome biogenesis</keyword>
<organism evidence="5 6">
    <name type="scientific">Microctonus hyperodae</name>
    <name type="common">Parasitoid wasp</name>
    <dbReference type="NCBI Taxonomy" id="165561"/>
    <lineage>
        <taxon>Eukaryota</taxon>
        <taxon>Metazoa</taxon>
        <taxon>Ecdysozoa</taxon>
        <taxon>Arthropoda</taxon>
        <taxon>Hexapoda</taxon>
        <taxon>Insecta</taxon>
        <taxon>Pterygota</taxon>
        <taxon>Neoptera</taxon>
        <taxon>Endopterygota</taxon>
        <taxon>Hymenoptera</taxon>
        <taxon>Apocrita</taxon>
        <taxon>Ichneumonoidea</taxon>
        <taxon>Braconidae</taxon>
        <taxon>Euphorinae</taxon>
        <taxon>Microctonus</taxon>
    </lineage>
</organism>
<evidence type="ECO:0000256" key="3">
    <source>
        <dbReference type="ARBA" id="ARBA00023140"/>
    </source>
</evidence>
<keyword evidence="2" id="KW-0472">Membrane</keyword>